<gene>
    <name evidence="1" type="ORF">RCL2_002789100</name>
</gene>
<dbReference type="Proteomes" id="UP000615446">
    <property type="component" value="Unassembled WGS sequence"/>
</dbReference>
<evidence type="ECO:0000313" key="2">
    <source>
        <dbReference type="Proteomes" id="UP000615446"/>
    </source>
</evidence>
<dbReference type="AlphaFoldDB" id="A0A8H3M6B3"/>
<comment type="caution">
    <text evidence="1">The sequence shown here is derived from an EMBL/GenBank/DDBJ whole genome shotgun (WGS) entry which is preliminary data.</text>
</comment>
<organism evidence="1 2">
    <name type="scientific">Rhizophagus clarus</name>
    <dbReference type="NCBI Taxonomy" id="94130"/>
    <lineage>
        <taxon>Eukaryota</taxon>
        <taxon>Fungi</taxon>
        <taxon>Fungi incertae sedis</taxon>
        <taxon>Mucoromycota</taxon>
        <taxon>Glomeromycotina</taxon>
        <taxon>Glomeromycetes</taxon>
        <taxon>Glomerales</taxon>
        <taxon>Glomeraceae</taxon>
        <taxon>Rhizophagus</taxon>
    </lineage>
</organism>
<reference evidence="1" key="1">
    <citation type="submission" date="2019-10" db="EMBL/GenBank/DDBJ databases">
        <title>Conservation and host-specific expression of non-tandemly repeated heterogenous ribosome RNA gene in arbuscular mycorrhizal fungi.</title>
        <authorList>
            <person name="Maeda T."/>
            <person name="Kobayashi Y."/>
            <person name="Nakagawa T."/>
            <person name="Ezawa T."/>
            <person name="Yamaguchi K."/>
            <person name="Bino T."/>
            <person name="Nishimoto Y."/>
            <person name="Shigenobu S."/>
            <person name="Kawaguchi M."/>
        </authorList>
    </citation>
    <scope>NUCLEOTIDE SEQUENCE</scope>
    <source>
        <strain evidence="1">HR1</strain>
    </source>
</reference>
<evidence type="ECO:0000313" key="1">
    <source>
        <dbReference type="EMBL" id="GET01484.1"/>
    </source>
</evidence>
<dbReference type="GO" id="GO:0016301">
    <property type="term" value="F:kinase activity"/>
    <property type="evidence" value="ECO:0007669"/>
    <property type="project" value="UniProtKB-KW"/>
</dbReference>
<sequence>MMIRLAKTYGDDFSNFTVDRNNAILAPQLACNDAATCYSFAAAVGFTTIPETEDELGIRWENIIKLIDDLIDFEEASPIRKNKQKPRYKINSDEYKKASDIWMIGNLMDDSNNNTN</sequence>
<protein>
    <submittedName>
        <fullName evidence="1">Kinase-like domain-containing protein</fullName>
    </submittedName>
</protein>
<proteinExistence type="predicted"/>
<keyword evidence="1" id="KW-0418">Kinase</keyword>
<accession>A0A8H3M6B3</accession>
<dbReference type="EMBL" id="BLAL01000300">
    <property type="protein sequence ID" value="GET01484.1"/>
    <property type="molecule type" value="Genomic_DNA"/>
</dbReference>
<name>A0A8H3M6B3_9GLOM</name>
<keyword evidence="1" id="KW-0808">Transferase</keyword>